<organism evidence="1 2">
    <name type="scientific">Dacryopinax primogenitus (strain DJM 731)</name>
    <name type="common">Brown rot fungus</name>
    <dbReference type="NCBI Taxonomy" id="1858805"/>
    <lineage>
        <taxon>Eukaryota</taxon>
        <taxon>Fungi</taxon>
        <taxon>Dikarya</taxon>
        <taxon>Basidiomycota</taxon>
        <taxon>Agaricomycotina</taxon>
        <taxon>Dacrymycetes</taxon>
        <taxon>Dacrymycetales</taxon>
        <taxon>Dacrymycetaceae</taxon>
        <taxon>Dacryopinax</taxon>
    </lineage>
</organism>
<dbReference type="GeneID" id="63685094"/>
<dbReference type="AlphaFoldDB" id="M5FZE2"/>
<name>M5FZE2_DACPD</name>
<evidence type="ECO:0000313" key="2">
    <source>
        <dbReference type="Proteomes" id="UP000030653"/>
    </source>
</evidence>
<sequence length="182" mass="19975">MALPPVGEYAFAYDIGTRALEDDPPNGYGLYRSSIYLQIRRAATALGYRREQYSIWQAVKPAAVVYAEFVNLLSQVQPAGVLPACLRRAEILHIPDQVKMILNQQMRLSGIYSPWCAGPTPAALVPPGMGGPFPPVPLPGVVLPAMPNMQPIAPWPNQGRQDTLFQGMRPSQGTWNTANYRA</sequence>
<dbReference type="RefSeq" id="XP_040630305.1">
    <property type="nucleotide sequence ID" value="XM_040770032.1"/>
</dbReference>
<accession>M5FZE2</accession>
<reference evidence="1 2" key="1">
    <citation type="journal article" date="2012" name="Science">
        <title>The Paleozoic origin of enzymatic lignin decomposition reconstructed from 31 fungal genomes.</title>
        <authorList>
            <person name="Floudas D."/>
            <person name="Binder M."/>
            <person name="Riley R."/>
            <person name="Barry K."/>
            <person name="Blanchette R.A."/>
            <person name="Henrissat B."/>
            <person name="Martinez A.T."/>
            <person name="Otillar R."/>
            <person name="Spatafora J.W."/>
            <person name="Yadav J.S."/>
            <person name="Aerts A."/>
            <person name="Benoit I."/>
            <person name="Boyd A."/>
            <person name="Carlson A."/>
            <person name="Copeland A."/>
            <person name="Coutinho P.M."/>
            <person name="de Vries R.P."/>
            <person name="Ferreira P."/>
            <person name="Findley K."/>
            <person name="Foster B."/>
            <person name="Gaskell J."/>
            <person name="Glotzer D."/>
            <person name="Gorecki P."/>
            <person name="Heitman J."/>
            <person name="Hesse C."/>
            <person name="Hori C."/>
            <person name="Igarashi K."/>
            <person name="Jurgens J.A."/>
            <person name="Kallen N."/>
            <person name="Kersten P."/>
            <person name="Kohler A."/>
            <person name="Kuees U."/>
            <person name="Kumar T.K.A."/>
            <person name="Kuo A."/>
            <person name="LaButti K."/>
            <person name="Larrondo L.F."/>
            <person name="Lindquist E."/>
            <person name="Ling A."/>
            <person name="Lombard V."/>
            <person name="Lucas S."/>
            <person name="Lundell T."/>
            <person name="Martin R."/>
            <person name="McLaughlin D.J."/>
            <person name="Morgenstern I."/>
            <person name="Morin E."/>
            <person name="Murat C."/>
            <person name="Nagy L.G."/>
            <person name="Nolan M."/>
            <person name="Ohm R.A."/>
            <person name="Patyshakuliyeva A."/>
            <person name="Rokas A."/>
            <person name="Ruiz-Duenas F.J."/>
            <person name="Sabat G."/>
            <person name="Salamov A."/>
            <person name="Samejima M."/>
            <person name="Schmutz J."/>
            <person name="Slot J.C."/>
            <person name="St John F."/>
            <person name="Stenlid J."/>
            <person name="Sun H."/>
            <person name="Sun S."/>
            <person name="Syed K."/>
            <person name="Tsang A."/>
            <person name="Wiebenga A."/>
            <person name="Young D."/>
            <person name="Pisabarro A."/>
            <person name="Eastwood D.C."/>
            <person name="Martin F."/>
            <person name="Cullen D."/>
            <person name="Grigoriev I.V."/>
            <person name="Hibbett D.S."/>
        </authorList>
    </citation>
    <scope>NUCLEOTIDE SEQUENCE [LARGE SCALE GENOMIC DNA]</scope>
    <source>
        <strain evidence="1 2">DJM-731 SS1</strain>
    </source>
</reference>
<dbReference type="EMBL" id="JH795860">
    <property type="protein sequence ID" value="EJU03411.1"/>
    <property type="molecule type" value="Genomic_DNA"/>
</dbReference>
<protein>
    <submittedName>
        <fullName evidence="1">Uncharacterized protein</fullName>
    </submittedName>
</protein>
<gene>
    <name evidence="1" type="ORF">DACRYDRAFT_115565</name>
</gene>
<dbReference type="HOGENOM" id="CLU_1481948_0_0_1"/>
<dbReference type="OMA" id="TWNTANY"/>
<proteinExistence type="predicted"/>
<keyword evidence="2" id="KW-1185">Reference proteome</keyword>
<dbReference type="OrthoDB" id="3262259at2759"/>
<dbReference type="Proteomes" id="UP000030653">
    <property type="component" value="Unassembled WGS sequence"/>
</dbReference>
<evidence type="ECO:0000313" key="1">
    <source>
        <dbReference type="EMBL" id="EJU03411.1"/>
    </source>
</evidence>